<keyword evidence="10" id="KW-0732">Signal</keyword>
<evidence type="ECO:0000259" key="11">
    <source>
        <dbReference type="Pfam" id="PF00593"/>
    </source>
</evidence>
<protein>
    <submittedName>
        <fullName evidence="13">SusC/RagA family TonB-linked outer membrane protein</fullName>
    </submittedName>
</protein>
<evidence type="ECO:0000313" key="14">
    <source>
        <dbReference type="Proteomes" id="UP001357452"/>
    </source>
</evidence>
<dbReference type="InterPro" id="IPR012910">
    <property type="entry name" value="Plug_dom"/>
</dbReference>
<keyword evidence="14" id="KW-1185">Reference proteome</keyword>
<dbReference type="NCBIfam" id="TIGR04057">
    <property type="entry name" value="SusC_RagA_signa"/>
    <property type="match status" value="1"/>
</dbReference>
<sequence length="1006" mass="109775">MEKTAFLTKQAAKLKMLLLLLVIFSFSHAYAQNGSITGTVMNDKGENLPGATVSVEEKGTNVMVDADGKYTITGLAPGTYKLSVSFVGYDSAERTVTVGENETQTVDFVLLTTARTIDEVVVIGYGTARKRDLTGSMVTIGEKDFNKGVITNPDQLIQGKTPGVMIINNTGQPGGSVTVRIRGNSSIRASNNPLFVLDGVPMSGNSPVPAGRGGFTSDRGNPLTYLNPGDIASMDILKDASATAIYGSRGANGVVLITTKKGKAGEPVISVGASVGLSNLREKPKVLSAAQFREALQYYTPSEAADADFGSDVDAFDAITRTAGTQNYYADVSGGTKHGKYRVSGGFMDQKGIVIGSELKKYTTNFTGNFRFLENRRLGLDFSLFYTQINNKYAPIDVGVGAEGNVISQALQWNPTRPLRDAAGNLTYINTNTRNPLASIEAYKDRSVTNTAVINLSPYYKITDDLEYRFIYSVMRQSGSREGMYRAGIIDPSADNNEQAFISNSAETNQQVTHTLSYNKQVSPDWHINAVAGYEYLDYNYNNNLMFGGGFRYLGLDYYDYMNYSAINTREVTSYRSPTNQLQSLFIRGGFNYLNRYLLTATVRRDGSTKFGANNKYAIFPSLALAWNIHEESFLQESRGVNQLKLRLGWGKTGNQEFPSGASLDRFVFGTQSISQANYGNPDLKWETSITLNAGLDFAFFNNRLYGSIDFFNKKTTDALFEQTLAQPAPAGRIWVNLDGEVVNKGVEIALTGTVIRNSNWTWDVTGNVTFLKNSVSGLLGYYETGALRGQGFSGVLGQRMVNGQPLNVWYLAIYEGIDPTTGMSMYRGLDGSISTENDPAINKFYVNSPNPKTLLGISTNVSYKKFTLSANMNGAMGHYLFNNTAATTLGLSNLSLRNIGSKFFDKSVKESTSNSASPSTRYLEKGNYMKMANATLSYKVGDIGKTIKNLNISLTGQNLFILTKYTGFDPEVNTDGSSNGIPSLGIEYLPYPPARTILLGINFSL</sequence>
<dbReference type="EMBL" id="JAZGLY010000005">
    <property type="protein sequence ID" value="MEE6187612.1"/>
    <property type="molecule type" value="Genomic_DNA"/>
</dbReference>
<proteinExistence type="inferred from homology"/>
<evidence type="ECO:0000256" key="4">
    <source>
        <dbReference type="ARBA" id="ARBA00022692"/>
    </source>
</evidence>
<evidence type="ECO:0000256" key="8">
    <source>
        <dbReference type="PROSITE-ProRule" id="PRU01360"/>
    </source>
</evidence>
<evidence type="ECO:0000256" key="1">
    <source>
        <dbReference type="ARBA" id="ARBA00004571"/>
    </source>
</evidence>
<gene>
    <name evidence="13" type="ORF">V2H41_10030</name>
</gene>
<keyword evidence="7 8" id="KW-0998">Cell outer membrane</keyword>
<dbReference type="InterPro" id="IPR023997">
    <property type="entry name" value="TonB-dep_OMP_SusC/RagA_CS"/>
</dbReference>
<evidence type="ECO:0000256" key="6">
    <source>
        <dbReference type="ARBA" id="ARBA00023136"/>
    </source>
</evidence>
<comment type="caution">
    <text evidence="13">The sequence shown here is derived from an EMBL/GenBank/DDBJ whole genome shotgun (WGS) entry which is preliminary data.</text>
</comment>
<evidence type="ECO:0000256" key="10">
    <source>
        <dbReference type="SAM" id="SignalP"/>
    </source>
</evidence>
<name>A0ABU7RHX9_9BACT</name>
<comment type="similarity">
    <text evidence="8 9">Belongs to the TonB-dependent receptor family.</text>
</comment>
<dbReference type="Pfam" id="PF13715">
    <property type="entry name" value="CarbopepD_reg_2"/>
    <property type="match status" value="1"/>
</dbReference>
<dbReference type="Gene3D" id="2.60.40.1120">
    <property type="entry name" value="Carboxypeptidase-like, regulatory domain"/>
    <property type="match status" value="1"/>
</dbReference>
<reference evidence="13 14" key="1">
    <citation type="submission" date="2024-01" db="EMBL/GenBank/DDBJ databases">
        <title>Niabella digestum sp. nov., isolated from waste digestion system.</title>
        <authorList>
            <person name="Zhang L."/>
        </authorList>
    </citation>
    <scope>NUCLEOTIDE SEQUENCE [LARGE SCALE GENOMIC DNA]</scope>
    <source>
        <strain evidence="13 14">A18</strain>
    </source>
</reference>
<organism evidence="13 14">
    <name type="scientific">Niabella digestorum</name>
    <dbReference type="NCBI Taxonomy" id="3117701"/>
    <lineage>
        <taxon>Bacteria</taxon>
        <taxon>Pseudomonadati</taxon>
        <taxon>Bacteroidota</taxon>
        <taxon>Chitinophagia</taxon>
        <taxon>Chitinophagales</taxon>
        <taxon>Chitinophagaceae</taxon>
        <taxon>Niabella</taxon>
    </lineage>
</organism>
<dbReference type="Pfam" id="PF07715">
    <property type="entry name" value="Plug"/>
    <property type="match status" value="1"/>
</dbReference>
<feature type="chain" id="PRO_5047181279" evidence="10">
    <location>
        <begin position="32"/>
        <end position="1006"/>
    </location>
</feature>
<dbReference type="Gene3D" id="2.40.170.20">
    <property type="entry name" value="TonB-dependent receptor, beta-barrel domain"/>
    <property type="match status" value="1"/>
</dbReference>
<dbReference type="Gene3D" id="2.170.130.10">
    <property type="entry name" value="TonB-dependent receptor, plug domain"/>
    <property type="match status" value="1"/>
</dbReference>
<evidence type="ECO:0000256" key="7">
    <source>
        <dbReference type="ARBA" id="ARBA00023237"/>
    </source>
</evidence>
<evidence type="ECO:0000313" key="13">
    <source>
        <dbReference type="EMBL" id="MEE6187612.1"/>
    </source>
</evidence>
<dbReference type="InterPro" id="IPR008969">
    <property type="entry name" value="CarboxyPept-like_regulatory"/>
</dbReference>
<evidence type="ECO:0000256" key="3">
    <source>
        <dbReference type="ARBA" id="ARBA00022452"/>
    </source>
</evidence>
<dbReference type="RefSeq" id="WP_330975020.1">
    <property type="nucleotide sequence ID" value="NZ_JAZGLY010000005.1"/>
</dbReference>
<evidence type="ECO:0000259" key="12">
    <source>
        <dbReference type="Pfam" id="PF07715"/>
    </source>
</evidence>
<dbReference type="InterPro" id="IPR023996">
    <property type="entry name" value="TonB-dep_OMP_SusC/RagA"/>
</dbReference>
<keyword evidence="2 8" id="KW-0813">Transport</keyword>
<evidence type="ECO:0000256" key="2">
    <source>
        <dbReference type="ARBA" id="ARBA00022448"/>
    </source>
</evidence>
<dbReference type="Pfam" id="PF00593">
    <property type="entry name" value="TonB_dep_Rec_b-barrel"/>
    <property type="match status" value="1"/>
</dbReference>
<evidence type="ECO:0000256" key="9">
    <source>
        <dbReference type="RuleBase" id="RU003357"/>
    </source>
</evidence>
<keyword evidence="5 9" id="KW-0798">TonB box</keyword>
<dbReference type="InterPro" id="IPR039426">
    <property type="entry name" value="TonB-dep_rcpt-like"/>
</dbReference>
<evidence type="ECO:0000256" key="5">
    <source>
        <dbReference type="ARBA" id="ARBA00023077"/>
    </source>
</evidence>
<feature type="domain" description="TonB-dependent receptor plug" evidence="12">
    <location>
        <begin position="130"/>
        <end position="254"/>
    </location>
</feature>
<dbReference type="SUPFAM" id="SSF49464">
    <property type="entry name" value="Carboxypeptidase regulatory domain-like"/>
    <property type="match status" value="1"/>
</dbReference>
<dbReference type="InterPro" id="IPR036942">
    <property type="entry name" value="Beta-barrel_TonB_sf"/>
</dbReference>
<keyword evidence="4 8" id="KW-0812">Transmembrane</keyword>
<dbReference type="Proteomes" id="UP001357452">
    <property type="component" value="Unassembled WGS sequence"/>
</dbReference>
<keyword evidence="3 8" id="KW-1134">Transmembrane beta strand</keyword>
<dbReference type="InterPro" id="IPR037066">
    <property type="entry name" value="Plug_dom_sf"/>
</dbReference>
<comment type="subcellular location">
    <subcellularLocation>
        <location evidence="1 8">Cell outer membrane</location>
        <topology evidence="1 8">Multi-pass membrane protein</topology>
    </subcellularLocation>
</comment>
<dbReference type="PROSITE" id="PS52016">
    <property type="entry name" value="TONB_DEPENDENT_REC_3"/>
    <property type="match status" value="1"/>
</dbReference>
<dbReference type="InterPro" id="IPR000531">
    <property type="entry name" value="Beta-barrel_TonB"/>
</dbReference>
<feature type="signal peptide" evidence="10">
    <location>
        <begin position="1"/>
        <end position="31"/>
    </location>
</feature>
<accession>A0ABU7RHX9</accession>
<keyword evidence="6 8" id="KW-0472">Membrane</keyword>
<dbReference type="SUPFAM" id="SSF56935">
    <property type="entry name" value="Porins"/>
    <property type="match status" value="1"/>
</dbReference>
<dbReference type="NCBIfam" id="TIGR04056">
    <property type="entry name" value="OMP_RagA_SusC"/>
    <property type="match status" value="1"/>
</dbReference>
<feature type="domain" description="TonB-dependent receptor-like beta-barrel" evidence="11">
    <location>
        <begin position="484"/>
        <end position="960"/>
    </location>
</feature>